<evidence type="ECO:0000313" key="4">
    <source>
        <dbReference type="Proteomes" id="UP000663852"/>
    </source>
</evidence>
<dbReference type="PROSITE" id="PS51257">
    <property type="entry name" value="PROKAR_LIPOPROTEIN"/>
    <property type="match status" value="1"/>
</dbReference>
<comment type="caution">
    <text evidence="2">The sequence shown here is derived from an EMBL/GenBank/DDBJ whole genome shotgun (WGS) entry which is preliminary data.</text>
</comment>
<evidence type="ECO:0000313" key="3">
    <source>
        <dbReference type="Proteomes" id="UP000663828"/>
    </source>
</evidence>
<dbReference type="Proteomes" id="UP000663828">
    <property type="component" value="Unassembled WGS sequence"/>
</dbReference>
<proteinExistence type="predicted"/>
<keyword evidence="3" id="KW-1185">Reference proteome</keyword>
<dbReference type="Proteomes" id="UP000663852">
    <property type="component" value="Unassembled WGS sequence"/>
</dbReference>
<protein>
    <submittedName>
        <fullName evidence="2">Uncharacterized protein</fullName>
    </submittedName>
</protein>
<name>A0A815VML0_ADIRI</name>
<organism evidence="2 4">
    <name type="scientific">Adineta ricciae</name>
    <name type="common">Rotifer</name>
    <dbReference type="NCBI Taxonomy" id="249248"/>
    <lineage>
        <taxon>Eukaryota</taxon>
        <taxon>Metazoa</taxon>
        <taxon>Spiralia</taxon>
        <taxon>Gnathifera</taxon>
        <taxon>Rotifera</taxon>
        <taxon>Eurotatoria</taxon>
        <taxon>Bdelloidea</taxon>
        <taxon>Adinetida</taxon>
        <taxon>Adinetidae</taxon>
        <taxon>Adineta</taxon>
    </lineage>
</organism>
<reference evidence="2" key="1">
    <citation type="submission" date="2021-02" db="EMBL/GenBank/DDBJ databases">
        <authorList>
            <person name="Nowell W R."/>
        </authorList>
    </citation>
    <scope>NUCLEOTIDE SEQUENCE</scope>
</reference>
<dbReference type="EMBL" id="CAJNOR010003876">
    <property type="protein sequence ID" value="CAF1455693.1"/>
    <property type="molecule type" value="Genomic_DNA"/>
</dbReference>
<evidence type="ECO:0000313" key="2">
    <source>
        <dbReference type="EMBL" id="CAF1532388.1"/>
    </source>
</evidence>
<dbReference type="OrthoDB" id="9981520at2759"/>
<dbReference type="EMBL" id="CAJNOJ010000900">
    <property type="protein sequence ID" value="CAF1532388.1"/>
    <property type="molecule type" value="Genomic_DNA"/>
</dbReference>
<evidence type="ECO:0000313" key="1">
    <source>
        <dbReference type="EMBL" id="CAF1455693.1"/>
    </source>
</evidence>
<accession>A0A815VML0</accession>
<gene>
    <name evidence="2" type="ORF">EDS130_LOCUS44677</name>
    <name evidence="1" type="ORF">XAT740_LOCUS37139</name>
</gene>
<sequence>MSSRSISAVVYFHIGYSCTAAVNCNSNGGNGKCVELGVGTGNYKCTSCSYGGDVINGACPASPCTTSANCNSAMGGGVCVPNGDRTSNYTCTSCNYGGDVINGACPASPCTTSTNCNSAMGGGVCQPIGNGNTGYKCADCTDGVAVINGPCATCPIGGKTITFDDIQAQNAQSSPIPSNYYGFAWTRANYQLATNAPNSNYVNLAGSGLNVAFFYQPPMIIQAVPPNGPFALYSIFAVPLYSNAMVLNIIGYDTIDVPLYNISYSLNNGSVVTLNINWTGLNRVEMSSTALDGAGPDIGLKSFCITGPLVQLVCPTGQTGITFNDISTGAATSGLIPSNYGGFAWVNAMYTRAPAASTQSPFSNLAGSDAYIASFNTNPMVMQVGAPNGPFILYSGFAVALYSNALLLNITGYDATGVLLYSTSYTLNTRVIVPLNLNWTGLNRVEMSSTALDGVAQDVGLKDLCISSPVVEAVCPTGQTGLTFNDIITGGATSGLIPSNYSGFAWVNAMYTRAPAASTQSPFSNLAGSDAYIASFNTNPMVMQVAAPNGPFTLYSGFAIALYSNSLLLNITGYDITGGLLYSTSYTLNTRVISYLNLNWTGLNRVEMSSMALDGAAQDIGLKDLCISSPVVQPTCPSGQTGITFNVSTTGGATSGLIPSNYDGFAWVNAMFTQVPAASTQSPFSNLAGSDTYIASFNNSPIIMQVTPPNGPFTLYSGFAIALYSNSLLLNITGYDATGALLYSTSYSLNTRVISYLNLNWTGLNRVEVSSTALDGAAQDIGFKDLCISSPVVQPVCPTGQSGMTFNDITTGGASSGQIPSNYGGFGWYLAMFTQAPAPNTQSPYSNMAGSDAYVASFNTNPMIMQIAPPNGPFTLYSGFAIALYSNSLLLNISGYDATGALLYSTSYSLNTRVISYLNLNWTGLNRVEMSSTALDGAAQDIGLKDLCVSSLVVQPVCPTGGTAINTQNITANFFAPIPSNYYGFTWIGSYTVQASFQGPQTAFANIAGSDSYTSIVQYSPMVLQATPPSGPFTFYSGYVVAASTTTASLTVTGYNIVGHTLYNTSFSLDNQVIFWLNLNWTGLDRIEMLLTFPDPNGWGYLSFKDFCVSSPQVQATCPTGGSAITFDNSTVSGSNQAQIPSNYKGFGWMNANFQFESYIGSQSAYLNLAGSDSYVGYFNNNPMIMQASPPNGPFTFYSGYVVAPWTSAATLNVTGYDVTNTLLYSASYSLNNYAILWLNLNWTGLDRIEMISQSPFGPPEIGFKDFCVSAPQVQPACPVGETAITFDNNTVPGSNQSQVPSNYKGFAWINANVIAANLYGTQQVYLNFAGSDSYVGYFNHNPMIIQASPPNGPFTFYSGYVVAPWTSAAALNVTGYDVTNTLLYSASYSLNNNAILRLNLNWTGLNRIEMMSQSSSGYADIGFKDFCVSGPQVQPACPIGGTAITFDNSTVPGSTNAPIPSSYKGFAWTNGQFLLASISGIPTAYANLAGSDSYIGWFNSNPLVIQASSSNGPFSFYSGYVVTSYSSSCVLNVAGYSASSALLYNTSYSLNNFVIVRLNLNWTGLGRIEMNSLSCSSYRDIGFKDFCLG</sequence>